<dbReference type="Proteomes" id="UP000827549">
    <property type="component" value="Chromosome 1"/>
</dbReference>
<reference evidence="2" key="1">
    <citation type="submission" date="2023-10" db="EMBL/GenBank/DDBJ databases">
        <authorList>
            <person name="Noh H."/>
        </authorList>
    </citation>
    <scope>NUCLEOTIDE SEQUENCE</scope>
    <source>
        <strain evidence="2">DUCC4014</strain>
    </source>
</reference>
<feature type="region of interest" description="Disordered" evidence="1">
    <location>
        <begin position="74"/>
        <end position="93"/>
    </location>
</feature>
<dbReference type="AlphaFoldDB" id="A0AAF0Y2Z6"/>
<gene>
    <name evidence="2" type="ORF">LOC62_01G000766</name>
</gene>
<sequence>MRLSVLDEVIQSVQARFPETDEGLIRCAIVTRMECACILLLNLFVAYKTDPLYPVLHKYGVAYAKLRGIGRTNRDTAASPGMPSGFTPETGKAANKRRYELEAAEPERMERNRGNVAASNRSVAKRTKQSDTALRDRFTVWTTRFTTAAQPTTKSYRVVEIPYILPIMTSGPVAEHLFEVLGFKVARVTRLRIPQQFRWAVELKTAWHRAIPRDDVQATAMDARTLNKLTKLEQRYPRWVGTPLAPENVGGVFSALDELHQTEKRDDHVDAAQLFETLTVVGVTELFFKHLASEEVLYELANSGTLSPATALRDDRIQRKRKCGLGAAGLPSTAGSETRFTGETGAATVAKLHQIEADDPERKRKRMEEISKANKSEAKRKGQSNTAVRERYTFWTTCYDSPPINTAKDSTKNLRPSYILAFMASDPVAQHLSEVLGFHVPRAMRLRIPQQLAAPVKASNVWFRAQPAPGGQWTDSGTRVQVWLGDALITAFGLHDYDFRSTSPSGTAPRDTFKILVAFLSYAEPF</sequence>
<name>A0AAF0Y2Z6_9TREE</name>
<protein>
    <submittedName>
        <fullName evidence="2">Uncharacterized protein</fullName>
    </submittedName>
</protein>
<dbReference type="RefSeq" id="XP_062623211.1">
    <property type="nucleotide sequence ID" value="XM_062767227.1"/>
</dbReference>
<organism evidence="2 3">
    <name type="scientific">Vanrija pseudolonga</name>
    <dbReference type="NCBI Taxonomy" id="143232"/>
    <lineage>
        <taxon>Eukaryota</taxon>
        <taxon>Fungi</taxon>
        <taxon>Dikarya</taxon>
        <taxon>Basidiomycota</taxon>
        <taxon>Agaricomycotina</taxon>
        <taxon>Tremellomycetes</taxon>
        <taxon>Trichosporonales</taxon>
        <taxon>Trichosporonaceae</taxon>
        <taxon>Vanrija</taxon>
    </lineage>
</organism>
<feature type="compositionally biased region" description="Basic and acidic residues" evidence="1">
    <location>
        <begin position="356"/>
        <end position="380"/>
    </location>
</feature>
<feature type="region of interest" description="Disordered" evidence="1">
    <location>
        <begin position="356"/>
        <end position="386"/>
    </location>
</feature>
<accession>A0AAF0Y2Z6</accession>
<proteinExistence type="predicted"/>
<dbReference type="GeneID" id="87804024"/>
<evidence type="ECO:0000256" key="1">
    <source>
        <dbReference type="SAM" id="MobiDB-lite"/>
    </source>
</evidence>
<keyword evidence="3" id="KW-1185">Reference proteome</keyword>
<dbReference type="EMBL" id="CP086714">
    <property type="protein sequence ID" value="WOO77179.1"/>
    <property type="molecule type" value="Genomic_DNA"/>
</dbReference>
<evidence type="ECO:0000313" key="3">
    <source>
        <dbReference type="Proteomes" id="UP000827549"/>
    </source>
</evidence>
<evidence type="ECO:0000313" key="2">
    <source>
        <dbReference type="EMBL" id="WOO77179.1"/>
    </source>
</evidence>